<comment type="function">
    <text evidence="3">Required for the function of coenzyme Q in the respiratory chain. May serve as a chaperone or may be involved in the transport of Q6 from its site of synthesis to the catalytic sites of the respiratory complexes.</text>
</comment>
<reference evidence="5 6" key="1">
    <citation type="journal article" date="2019" name="Proc. Natl. Acad. Sci. U.S.A.">
        <title>Regulatory changes in pterin and carotenoid genes underlie balanced color polymorphisms in the wall lizard.</title>
        <authorList>
            <person name="Andrade P."/>
            <person name="Pinho C."/>
            <person name="Perez I de Lanuza G."/>
            <person name="Afonso S."/>
            <person name="Brejcha J."/>
            <person name="Rubin C.J."/>
            <person name="Wallerman O."/>
            <person name="Pereira P."/>
            <person name="Sabatino S.J."/>
            <person name="Bellati A."/>
            <person name="Pellitteri-Rosa D."/>
            <person name="Bosakova Z."/>
            <person name="Bunikis I."/>
            <person name="Carretero M.A."/>
            <person name="Feiner N."/>
            <person name="Marsik P."/>
            <person name="Pauperio F."/>
            <person name="Salvi D."/>
            <person name="Soler L."/>
            <person name="While G.M."/>
            <person name="Uller T."/>
            <person name="Font E."/>
            <person name="Andersson L."/>
            <person name="Carneiro M."/>
        </authorList>
    </citation>
    <scope>NUCLEOTIDE SEQUENCE</scope>
</reference>
<dbReference type="InterPro" id="IPR023393">
    <property type="entry name" value="START-like_dom_sf"/>
</dbReference>
<feature type="domain" description="Coenzyme Q-binding protein COQ10 START" evidence="4">
    <location>
        <begin position="87"/>
        <end position="217"/>
    </location>
</feature>
<name>A0A670JMS9_PODMU</name>
<dbReference type="AlphaFoldDB" id="A0A670JMS9"/>
<evidence type="ECO:0000256" key="3">
    <source>
        <dbReference type="ARBA" id="ARBA00024947"/>
    </source>
</evidence>
<reference evidence="5" key="3">
    <citation type="submission" date="2025-09" db="UniProtKB">
        <authorList>
            <consortium name="Ensembl"/>
        </authorList>
    </citation>
    <scope>IDENTIFICATION</scope>
</reference>
<comment type="subunit">
    <text evidence="2">Interacts with coenzyme Q.</text>
</comment>
<gene>
    <name evidence="5" type="primary">LOC114582705</name>
</gene>
<dbReference type="Proteomes" id="UP000472272">
    <property type="component" value="Chromosome 13"/>
</dbReference>
<dbReference type="RefSeq" id="XP_028559776.1">
    <property type="nucleotide sequence ID" value="XM_028703943.1"/>
</dbReference>
<sequence>MAGRSSRLAVRGLVEMGSRPRCSKGAGLHLPPCRRFSSKGVLAPCILKTCSSLASWSATKQQSRPFLSLAAPLLGAKRMEYAEVRQLPYSIEQIYNTVADVGSYRLFVPWCTGSRIISHRNGFLQAELEVGFPPVVERYSSDISLVPHHQIRVVSNDGRLFQHLETLWQFEPGRPGQQDSSCTLKFYVSFEFKSVLHSQLANLFFDEVAKGMVSAFEQRLKKLYSPQAAVQPHKAVCCT</sequence>
<dbReference type="SUPFAM" id="SSF55961">
    <property type="entry name" value="Bet v1-like"/>
    <property type="match status" value="1"/>
</dbReference>
<keyword evidence="6" id="KW-1185">Reference proteome</keyword>
<dbReference type="InterPro" id="IPR044996">
    <property type="entry name" value="COQ10-like"/>
</dbReference>
<dbReference type="Ensembl" id="ENSPMRT00000026284.1">
    <property type="protein sequence ID" value="ENSPMRP00000024769.1"/>
    <property type="gene ID" value="ENSPMRG00000016014.1"/>
</dbReference>
<dbReference type="Gene3D" id="3.30.530.20">
    <property type="match status" value="1"/>
</dbReference>
<dbReference type="GO" id="GO:0048039">
    <property type="term" value="F:ubiquinone binding"/>
    <property type="evidence" value="ECO:0007669"/>
    <property type="project" value="InterPro"/>
</dbReference>
<evidence type="ECO:0000256" key="1">
    <source>
        <dbReference type="ARBA" id="ARBA00006885"/>
    </source>
</evidence>
<dbReference type="GeneID" id="114582705"/>
<dbReference type="OrthoDB" id="292693at2759"/>
<evidence type="ECO:0000313" key="5">
    <source>
        <dbReference type="Ensembl" id="ENSPMRP00000024769.1"/>
    </source>
</evidence>
<dbReference type="OMA" id="SCKVEFY"/>
<dbReference type="InterPro" id="IPR005031">
    <property type="entry name" value="COQ10_START"/>
</dbReference>
<protein>
    <submittedName>
        <fullName evidence="5">Coenzyme Q-binding protein COQ10 homolog B, mitochondrial-like</fullName>
    </submittedName>
</protein>
<organism evidence="5 6">
    <name type="scientific">Podarcis muralis</name>
    <name type="common">Wall lizard</name>
    <name type="synonym">Lacerta muralis</name>
    <dbReference type="NCBI Taxonomy" id="64176"/>
    <lineage>
        <taxon>Eukaryota</taxon>
        <taxon>Metazoa</taxon>
        <taxon>Chordata</taxon>
        <taxon>Craniata</taxon>
        <taxon>Vertebrata</taxon>
        <taxon>Euteleostomi</taxon>
        <taxon>Lepidosauria</taxon>
        <taxon>Squamata</taxon>
        <taxon>Bifurcata</taxon>
        <taxon>Unidentata</taxon>
        <taxon>Episquamata</taxon>
        <taxon>Laterata</taxon>
        <taxon>Lacertibaenia</taxon>
        <taxon>Lacertidae</taxon>
        <taxon>Podarcis</taxon>
    </lineage>
</organism>
<reference evidence="5" key="2">
    <citation type="submission" date="2025-08" db="UniProtKB">
        <authorList>
            <consortium name="Ensembl"/>
        </authorList>
    </citation>
    <scope>IDENTIFICATION</scope>
</reference>
<proteinExistence type="inferred from homology"/>
<comment type="similarity">
    <text evidence="1">Belongs to the COQ10 family.</text>
</comment>
<dbReference type="PANTHER" id="PTHR12901:SF14">
    <property type="entry name" value="COENZYME Q-BINDING PROTEIN COQ10 HOMOLOG, MITOCHONDRIAL"/>
    <property type="match status" value="1"/>
</dbReference>
<dbReference type="CDD" id="cd07813">
    <property type="entry name" value="COQ10p_like"/>
    <property type="match status" value="1"/>
</dbReference>
<evidence type="ECO:0000313" key="6">
    <source>
        <dbReference type="Proteomes" id="UP000472272"/>
    </source>
</evidence>
<dbReference type="GeneTree" id="ENSGT00940000165444"/>
<evidence type="ECO:0000259" key="4">
    <source>
        <dbReference type="Pfam" id="PF03364"/>
    </source>
</evidence>
<dbReference type="Pfam" id="PF03364">
    <property type="entry name" value="Polyketide_cyc"/>
    <property type="match status" value="1"/>
</dbReference>
<dbReference type="GO" id="GO:0005739">
    <property type="term" value="C:mitochondrion"/>
    <property type="evidence" value="ECO:0007669"/>
    <property type="project" value="TreeGrafter"/>
</dbReference>
<dbReference type="GO" id="GO:0045333">
    <property type="term" value="P:cellular respiration"/>
    <property type="evidence" value="ECO:0007669"/>
    <property type="project" value="InterPro"/>
</dbReference>
<accession>A0A670JMS9</accession>
<evidence type="ECO:0000256" key="2">
    <source>
        <dbReference type="ARBA" id="ARBA00011814"/>
    </source>
</evidence>
<dbReference type="PANTHER" id="PTHR12901">
    <property type="entry name" value="SPERM PROTEIN HOMOLOG"/>
    <property type="match status" value="1"/>
</dbReference>
<dbReference type="KEGG" id="pmua:114582705"/>